<dbReference type="Pfam" id="PF12821">
    <property type="entry name" value="ThrE_2"/>
    <property type="match status" value="1"/>
</dbReference>
<feature type="transmembrane region" description="Helical" evidence="7">
    <location>
        <begin position="347"/>
        <end position="366"/>
    </location>
</feature>
<evidence type="ECO:0000256" key="7">
    <source>
        <dbReference type="SAM" id="Phobius"/>
    </source>
</evidence>
<feature type="transmembrane region" description="Helical" evidence="7">
    <location>
        <begin position="299"/>
        <end position="317"/>
    </location>
</feature>
<dbReference type="PATRIC" id="fig|411473.3.peg.2504"/>
<sequence length="440" mass="47862">MGSINKQHMTIHWKHIVKDDDSVPSTEATLKEKATLVGRIGQMMLSVGTGAWRVRNSMNEVARTLGISCTADIGLLSIEFTCYEESGTYTHSIALPTTGVNTDKLNALEAFMREFPEMATQISVKQIHLVLDEIQKKPANYKAWNLGLASAIACCAFTFLLGGGPMEMICAFFGAGVGNFVRKLMLQKKISLLGNVAVSVAASCVTYVLTILLAQTIFGVSKVHQAGYICAMLFVIPGFPLITGGIDLAKLDIRSGLERITYALLIILTATMTGWVTALVCRFQPADFVALQIDTGMMIILRIITSFFGVYGFSLMFNSPRKMAMTAGLIGMFANTLRLELIDLAHFPVGIAAFIGAFFTGCVASIVKKKIGYPRISLTVPAIVIMVPGLYMYRGIYYIGLNEIGDGSLWLTKAILIVMALPMGLVAARLCTDKNFRHCT</sequence>
<evidence type="ECO:0000259" key="8">
    <source>
        <dbReference type="Pfam" id="PF06738"/>
    </source>
</evidence>
<dbReference type="RefSeq" id="WP_021681172.1">
    <property type="nucleotide sequence ID" value="NZ_KI260336.1"/>
</dbReference>
<dbReference type="eggNOG" id="COG2966">
    <property type="taxonomic scope" value="Bacteria"/>
</dbReference>
<evidence type="ECO:0000259" key="9">
    <source>
        <dbReference type="Pfam" id="PF12821"/>
    </source>
</evidence>
<dbReference type="HOGENOM" id="CLU_027127_0_0_9"/>
<evidence type="ECO:0000256" key="6">
    <source>
        <dbReference type="ARBA" id="ARBA00034125"/>
    </source>
</evidence>
<feature type="transmembrane region" description="Helical" evidence="7">
    <location>
        <begin position="143"/>
        <end position="160"/>
    </location>
</feature>
<comment type="subcellular location">
    <subcellularLocation>
        <location evidence="1">Cell membrane</location>
        <topology evidence="1">Multi-pass membrane protein</topology>
    </subcellularLocation>
</comment>
<feature type="domain" description="Threonine/Serine exporter ThrE" evidence="9">
    <location>
        <begin position="303"/>
        <end position="429"/>
    </location>
</feature>
<organism evidence="10 11">
    <name type="scientific">Ruminococcus callidus ATCC 27760</name>
    <dbReference type="NCBI Taxonomy" id="411473"/>
    <lineage>
        <taxon>Bacteria</taxon>
        <taxon>Bacillati</taxon>
        <taxon>Bacillota</taxon>
        <taxon>Clostridia</taxon>
        <taxon>Eubacteriales</taxon>
        <taxon>Oscillospiraceae</taxon>
        <taxon>Ruminococcus</taxon>
    </lineage>
</organism>
<feature type="transmembrane region" description="Helical" evidence="7">
    <location>
        <begin position="378"/>
        <end position="397"/>
    </location>
</feature>
<evidence type="ECO:0000313" key="11">
    <source>
        <dbReference type="Proteomes" id="UP000016662"/>
    </source>
</evidence>
<comment type="caution">
    <text evidence="10">The sequence shown here is derived from an EMBL/GenBank/DDBJ whole genome shotgun (WGS) entry which is preliminary data.</text>
</comment>
<accession>U2JSK7</accession>
<gene>
    <name evidence="10" type="ORF">RUMCAL_02981</name>
</gene>
<dbReference type="STRING" id="411473.RUMCAL_02981"/>
<dbReference type="InterPro" id="IPR024528">
    <property type="entry name" value="ThrE_2"/>
</dbReference>
<keyword evidence="4 7" id="KW-1133">Transmembrane helix</keyword>
<dbReference type="AlphaFoldDB" id="U2JSK7"/>
<feature type="transmembrane region" description="Helical" evidence="7">
    <location>
        <begin position="226"/>
        <end position="248"/>
    </location>
</feature>
<dbReference type="PANTHER" id="PTHR34390">
    <property type="entry name" value="UPF0442 PROTEIN YJJB-RELATED"/>
    <property type="match status" value="1"/>
</dbReference>
<dbReference type="GO" id="GO:0005886">
    <property type="term" value="C:plasma membrane"/>
    <property type="evidence" value="ECO:0007669"/>
    <property type="project" value="UniProtKB-SubCell"/>
</dbReference>
<keyword evidence="2" id="KW-1003">Cell membrane</keyword>
<dbReference type="eggNOG" id="COG3610">
    <property type="taxonomic scope" value="Bacteria"/>
</dbReference>
<feature type="transmembrane region" description="Helical" evidence="7">
    <location>
        <begin position="260"/>
        <end position="279"/>
    </location>
</feature>
<dbReference type="OrthoDB" id="2148488at2"/>
<feature type="transmembrane region" description="Helical" evidence="7">
    <location>
        <begin position="409"/>
        <end position="428"/>
    </location>
</feature>
<proteinExistence type="inferred from homology"/>
<dbReference type="InterPro" id="IPR050539">
    <property type="entry name" value="ThrE_Dicarb/AminoAcid_Exp"/>
</dbReference>
<dbReference type="GeneID" id="93693763"/>
<keyword evidence="11" id="KW-1185">Reference proteome</keyword>
<evidence type="ECO:0000256" key="5">
    <source>
        <dbReference type="ARBA" id="ARBA00023136"/>
    </source>
</evidence>
<dbReference type="Proteomes" id="UP000016662">
    <property type="component" value="Unassembled WGS sequence"/>
</dbReference>
<evidence type="ECO:0000256" key="4">
    <source>
        <dbReference type="ARBA" id="ARBA00022989"/>
    </source>
</evidence>
<evidence type="ECO:0008006" key="12">
    <source>
        <dbReference type="Google" id="ProtNLM"/>
    </source>
</evidence>
<protein>
    <recommendedName>
        <fullName evidence="12">Threonine/serine exporter-like N-terminal domain-containing protein</fullName>
    </recommendedName>
</protein>
<keyword evidence="3 7" id="KW-0812">Transmembrane</keyword>
<dbReference type="PANTHER" id="PTHR34390:SF2">
    <property type="entry name" value="SUCCINATE TRANSPORTER SUBUNIT YJJP-RELATED"/>
    <property type="match status" value="1"/>
</dbReference>
<feature type="transmembrane region" description="Helical" evidence="7">
    <location>
        <begin position="192"/>
        <end position="214"/>
    </location>
</feature>
<feature type="domain" description="Threonine/serine exporter-like N-terminal" evidence="8">
    <location>
        <begin position="36"/>
        <end position="279"/>
    </location>
</feature>
<keyword evidence="5 7" id="KW-0472">Membrane</keyword>
<dbReference type="EMBL" id="AWVF01000386">
    <property type="protein sequence ID" value="ERJ89256.1"/>
    <property type="molecule type" value="Genomic_DNA"/>
</dbReference>
<evidence type="ECO:0000313" key="10">
    <source>
        <dbReference type="EMBL" id="ERJ89256.1"/>
    </source>
</evidence>
<reference evidence="10 11" key="1">
    <citation type="submission" date="2013-07" db="EMBL/GenBank/DDBJ databases">
        <authorList>
            <person name="Weinstock G."/>
            <person name="Sodergren E."/>
            <person name="Wylie T."/>
            <person name="Fulton L."/>
            <person name="Fulton R."/>
            <person name="Fronick C."/>
            <person name="O'Laughlin M."/>
            <person name="Godfrey J."/>
            <person name="Miner T."/>
            <person name="Herter B."/>
            <person name="Appelbaum E."/>
            <person name="Cordes M."/>
            <person name="Lek S."/>
            <person name="Wollam A."/>
            <person name="Pepin K.H."/>
            <person name="Palsikar V.B."/>
            <person name="Mitreva M."/>
            <person name="Wilson R.K."/>
        </authorList>
    </citation>
    <scope>NUCLEOTIDE SEQUENCE [LARGE SCALE GENOMIC DNA]</scope>
    <source>
        <strain evidence="10 11">ATCC 27760</strain>
    </source>
</reference>
<evidence type="ECO:0000256" key="3">
    <source>
        <dbReference type="ARBA" id="ARBA00022692"/>
    </source>
</evidence>
<dbReference type="GO" id="GO:0015744">
    <property type="term" value="P:succinate transport"/>
    <property type="evidence" value="ECO:0007669"/>
    <property type="project" value="TreeGrafter"/>
</dbReference>
<dbReference type="InterPro" id="IPR010619">
    <property type="entry name" value="ThrE-like_N"/>
</dbReference>
<name>U2JSK7_9FIRM</name>
<comment type="similarity">
    <text evidence="6">Belongs to the ThrE exporter (TC 2.A.79) family.</text>
</comment>
<evidence type="ECO:0000256" key="2">
    <source>
        <dbReference type="ARBA" id="ARBA00022475"/>
    </source>
</evidence>
<dbReference type="Pfam" id="PF06738">
    <property type="entry name" value="ThrE"/>
    <property type="match status" value="1"/>
</dbReference>
<dbReference type="GO" id="GO:0022857">
    <property type="term" value="F:transmembrane transporter activity"/>
    <property type="evidence" value="ECO:0007669"/>
    <property type="project" value="InterPro"/>
</dbReference>
<evidence type="ECO:0000256" key="1">
    <source>
        <dbReference type="ARBA" id="ARBA00004651"/>
    </source>
</evidence>